<name>K6UI04_PLACD</name>
<dbReference type="AlphaFoldDB" id="K6UI04"/>
<dbReference type="OMA" id="YINKQNC"/>
<evidence type="ECO:0000256" key="1">
    <source>
        <dbReference type="SAM" id="MobiDB-lite"/>
    </source>
</evidence>
<feature type="compositionally biased region" description="Polar residues" evidence="1">
    <location>
        <begin position="373"/>
        <end position="382"/>
    </location>
</feature>
<dbReference type="PhylomeDB" id="K6UI04"/>
<protein>
    <submittedName>
        <fullName evidence="2">KIR-like CYIR protein</fullName>
    </submittedName>
</protein>
<organism evidence="2 3">
    <name type="scientific">Plasmodium cynomolgi (strain B)</name>
    <dbReference type="NCBI Taxonomy" id="1120755"/>
    <lineage>
        <taxon>Eukaryota</taxon>
        <taxon>Sar</taxon>
        <taxon>Alveolata</taxon>
        <taxon>Apicomplexa</taxon>
        <taxon>Aconoidasida</taxon>
        <taxon>Haemosporida</taxon>
        <taxon>Plasmodiidae</taxon>
        <taxon>Plasmodium</taxon>
        <taxon>Plasmodium (Plasmodium)</taxon>
    </lineage>
</organism>
<dbReference type="OrthoDB" id="383182at2759"/>
<dbReference type="VEuPathDB" id="PlasmoDB:PCYB_021120"/>
<dbReference type="Proteomes" id="UP000006319">
    <property type="component" value="Chromosome 2"/>
</dbReference>
<dbReference type="RefSeq" id="XP_004220510.1">
    <property type="nucleotide sequence ID" value="XM_004220462.1"/>
</dbReference>
<dbReference type="KEGG" id="pcy:PCYB_021120"/>
<proteinExistence type="predicted"/>
<dbReference type="GeneID" id="14691029"/>
<gene>
    <name evidence="2" type="ORF">PCYB_021120</name>
</gene>
<evidence type="ECO:0000313" key="2">
    <source>
        <dbReference type="EMBL" id="GAB64543.1"/>
    </source>
</evidence>
<accession>K6UI04</accession>
<feature type="compositionally biased region" description="Polar residues" evidence="1">
    <location>
        <begin position="337"/>
        <end position="356"/>
    </location>
</feature>
<sequence>MSKTRENENLLKDTAVVKALQNEYKFMNYWPDYHFDSLRGIYNSEFESMCGGLKGSSEYINKQNCVKLFSIIDNVIHRGGIKVNDDIWDTIKKLFDENKVNIDLTSNHMIRYINGLAEGLQKGLLDDFKKFKNSYGNYYELDHIAKLFYFSQNLGDIKKIMNSPDNANFASCCEFVNQCLDIYRRIKDLKCSGNSHSKFNPSTLCVEMNSFMEAYKTGLYPDLKYRKLVETNSDAAIYGPINCDYYKPAKKGFLSRYIGYDMEDLSLGSKLTLVSFTVLLGSLGMFMLYKYTPLGKLYGGDKKRRRRTWRRMGHPYEQGLYEEMSSMDSGSEPINYMSHNASQRMRGNTRDASQSMETATTTNTVESTQTLESTSYDSSQKFGNSTYGSSQTLGDSTYGASQTLGGSTYASSQTLGSSTGGASQTLGGSSYGSSQTLGDSIYASSQTLGGSTHGASPNVRSSTREASQTLRNSTYASSQTLGGSTYASSQTLGGSSHGSSQTMGDSTYDSSQSLGSEGFDSSGTLNTMRK</sequence>
<feature type="compositionally biased region" description="Low complexity" evidence="1">
    <location>
        <begin position="357"/>
        <end position="372"/>
    </location>
</feature>
<dbReference type="EMBL" id="DF157094">
    <property type="protein sequence ID" value="GAB64543.1"/>
    <property type="molecule type" value="Genomic_DNA"/>
</dbReference>
<feature type="region of interest" description="Disordered" evidence="1">
    <location>
        <begin position="408"/>
        <end position="530"/>
    </location>
</feature>
<evidence type="ECO:0000313" key="3">
    <source>
        <dbReference type="Proteomes" id="UP000006319"/>
    </source>
</evidence>
<reference evidence="2 3" key="1">
    <citation type="journal article" date="2012" name="Nat. Genet.">
        <title>Plasmodium cynomolgi genome sequences provide insight into Plasmodium vivax and the monkey malaria clade.</title>
        <authorList>
            <person name="Tachibana S."/>
            <person name="Sullivan S.A."/>
            <person name="Kawai S."/>
            <person name="Nakamura S."/>
            <person name="Kim H.R."/>
            <person name="Goto N."/>
            <person name="Arisue N."/>
            <person name="Palacpac N.M.Q."/>
            <person name="Honma H."/>
            <person name="Yagi M."/>
            <person name="Tougan T."/>
            <person name="Katakai Y."/>
            <person name="Kaneko O."/>
            <person name="Mita T."/>
            <person name="Kita K."/>
            <person name="Yasutomi Y."/>
            <person name="Sutton P.L."/>
            <person name="Shakhbatyan R."/>
            <person name="Horii T."/>
            <person name="Yasunaga T."/>
            <person name="Barnwell J.W."/>
            <person name="Escalante A.A."/>
            <person name="Carlton J.M."/>
            <person name="Tanabe K."/>
        </authorList>
    </citation>
    <scope>NUCLEOTIDE SEQUENCE [LARGE SCALE GENOMIC DNA]</scope>
    <source>
        <strain evidence="2 3">B</strain>
    </source>
</reference>
<keyword evidence="3" id="KW-1185">Reference proteome</keyword>
<feature type="region of interest" description="Disordered" evidence="1">
    <location>
        <begin position="325"/>
        <end position="382"/>
    </location>
</feature>